<evidence type="ECO:0000256" key="1">
    <source>
        <dbReference type="ARBA" id="ARBA00008857"/>
    </source>
</evidence>
<dbReference type="InterPro" id="IPR010998">
    <property type="entry name" value="Integrase_recombinase_N"/>
</dbReference>
<dbReference type="PANTHER" id="PTHR30349:SF41">
    <property type="entry name" value="INTEGRASE_RECOMBINASE PROTEIN MJ0367-RELATED"/>
    <property type="match status" value="1"/>
</dbReference>
<dbReference type="GO" id="GO:0003677">
    <property type="term" value="F:DNA binding"/>
    <property type="evidence" value="ECO:0007669"/>
    <property type="project" value="UniProtKB-UniRule"/>
</dbReference>
<dbReference type="InterPro" id="IPR050090">
    <property type="entry name" value="Tyrosine_recombinase_XerCD"/>
</dbReference>
<dbReference type="GO" id="GO:0006310">
    <property type="term" value="P:DNA recombination"/>
    <property type="evidence" value="ECO:0007669"/>
    <property type="project" value="UniProtKB-KW"/>
</dbReference>
<keyword evidence="3" id="KW-0233">DNA recombination</keyword>
<dbReference type="RefSeq" id="WP_323465963.1">
    <property type="nucleotide sequence ID" value="NZ_CP144224.1"/>
</dbReference>
<organism evidence="7 8">
    <name type="scientific">Alkalihalophilus pseudofirmus</name>
    <name type="common">Bacillus pseudofirmus</name>
    <dbReference type="NCBI Taxonomy" id="79885"/>
    <lineage>
        <taxon>Bacteria</taxon>
        <taxon>Bacillati</taxon>
        <taxon>Bacillota</taxon>
        <taxon>Bacilli</taxon>
        <taxon>Bacillales</taxon>
        <taxon>Bacillaceae</taxon>
        <taxon>Alkalihalophilus</taxon>
    </lineage>
</organism>
<feature type="domain" description="Core-binding (CB)" evidence="6">
    <location>
        <begin position="33"/>
        <end position="130"/>
    </location>
</feature>
<dbReference type="EMBL" id="JAWJAY010000001">
    <property type="protein sequence ID" value="MDV2884450.1"/>
    <property type="molecule type" value="Genomic_DNA"/>
</dbReference>
<dbReference type="AlphaFoldDB" id="A0AAJ2NMN9"/>
<dbReference type="PANTHER" id="PTHR30349">
    <property type="entry name" value="PHAGE INTEGRASE-RELATED"/>
    <property type="match status" value="1"/>
</dbReference>
<dbReference type="InterPro" id="IPR002104">
    <property type="entry name" value="Integrase_catalytic"/>
</dbReference>
<dbReference type="Gene3D" id="1.10.150.130">
    <property type="match status" value="1"/>
</dbReference>
<gene>
    <name evidence="7" type="ORF">RYX45_04610</name>
</gene>
<evidence type="ECO:0000256" key="2">
    <source>
        <dbReference type="ARBA" id="ARBA00023125"/>
    </source>
</evidence>
<dbReference type="Gene3D" id="1.10.443.10">
    <property type="entry name" value="Intergrase catalytic core"/>
    <property type="match status" value="1"/>
</dbReference>
<dbReference type="Pfam" id="PF00589">
    <property type="entry name" value="Phage_integrase"/>
    <property type="match status" value="1"/>
</dbReference>
<dbReference type="InterPro" id="IPR044068">
    <property type="entry name" value="CB"/>
</dbReference>
<accession>A0AAJ2NMN9</accession>
<evidence type="ECO:0000313" key="8">
    <source>
        <dbReference type="Proteomes" id="UP001285636"/>
    </source>
</evidence>
<keyword evidence="2 4" id="KW-0238">DNA-binding</keyword>
<evidence type="ECO:0000256" key="4">
    <source>
        <dbReference type="PROSITE-ProRule" id="PRU01248"/>
    </source>
</evidence>
<dbReference type="PROSITE" id="PS51900">
    <property type="entry name" value="CB"/>
    <property type="match status" value="1"/>
</dbReference>
<dbReference type="GO" id="GO:0015074">
    <property type="term" value="P:DNA integration"/>
    <property type="evidence" value="ECO:0007669"/>
    <property type="project" value="InterPro"/>
</dbReference>
<dbReference type="InterPro" id="IPR011010">
    <property type="entry name" value="DNA_brk_join_enz"/>
</dbReference>
<name>A0AAJ2NMN9_ALKPS</name>
<dbReference type="SUPFAM" id="SSF56349">
    <property type="entry name" value="DNA breaking-rejoining enzymes"/>
    <property type="match status" value="1"/>
</dbReference>
<evidence type="ECO:0000259" key="5">
    <source>
        <dbReference type="PROSITE" id="PS51898"/>
    </source>
</evidence>
<feature type="domain" description="Tyr recombinase" evidence="5">
    <location>
        <begin position="151"/>
        <end position="358"/>
    </location>
</feature>
<dbReference type="PROSITE" id="PS51898">
    <property type="entry name" value="TYR_RECOMBINASE"/>
    <property type="match status" value="1"/>
</dbReference>
<sequence length="362" mass="41788">MSFFAKLNDLHKKTDLKTDFLPEAIKQQYRKIDQLPLFIQQYLISRVSLGYSKQTIQRYIYDYHYFFHYVKRVSEDPSFQPAAVTLKDFLQIEKAAIEHYITYLSLEVENEPRTINRKISALQSLFDYLVKKGETTTNPVLGVERPKVGKRDPVFLTINEAQLLLKAVKDTSSLSFRQKKYAEKLLARDYAVIYLLISSGLRISELANVKMKDFDKDENILKIQGKGNKERSIPLSFETIDVLTYYLDSLPIKSRPKQSEDHLFIGYDFQSQEYTKQVTVSALQKMIQRQLHRAKQYAPSLQHKTITAHKLRHSFATALVAKGVDVLTVQSLLGHESVATTQVYAHVQDDARKEAITRLSIS</sequence>
<evidence type="ECO:0000313" key="7">
    <source>
        <dbReference type="EMBL" id="MDV2884450.1"/>
    </source>
</evidence>
<comment type="similarity">
    <text evidence="1">Belongs to the 'phage' integrase family.</text>
</comment>
<comment type="caution">
    <text evidence="7">The sequence shown here is derived from an EMBL/GenBank/DDBJ whole genome shotgun (WGS) entry which is preliminary data.</text>
</comment>
<dbReference type="InterPro" id="IPR013762">
    <property type="entry name" value="Integrase-like_cat_sf"/>
</dbReference>
<protein>
    <submittedName>
        <fullName evidence="7">Tyrosine-type recombinase/integrase</fullName>
    </submittedName>
</protein>
<dbReference type="Proteomes" id="UP001285636">
    <property type="component" value="Unassembled WGS sequence"/>
</dbReference>
<evidence type="ECO:0000256" key="3">
    <source>
        <dbReference type="ARBA" id="ARBA00023172"/>
    </source>
</evidence>
<reference evidence="7" key="1">
    <citation type="submission" date="2023-10" db="EMBL/GenBank/DDBJ databases">
        <title>Screening of Alkalihalophilus pseudofirmusBZ-TG-HK211 and Its Alleviation of Salt Stress on Rapeseed Growth.</title>
        <authorList>
            <person name="Zhao B."/>
            <person name="Guo T."/>
        </authorList>
    </citation>
    <scope>NUCLEOTIDE SEQUENCE</scope>
    <source>
        <strain evidence="7">BZ-TG-HK211</strain>
    </source>
</reference>
<proteinExistence type="inferred from homology"/>
<evidence type="ECO:0000259" key="6">
    <source>
        <dbReference type="PROSITE" id="PS51900"/>
    </source>
</evidence>